<sequence length="100" mass="10691">MNKEQIYDAQISPLMQQVIAISKEHGIAMMASFSIGHDGEGPNGEDCSNLTCNTLLPDGAGEPYPVFAQANALIRRNGRPAPLMFTTDHGDGTKTMTAVI</sequence>
<evidence type="ECO:0000313" key="4">
    <source>
        <dbReference type="Proteomes" id="UP000240571"/>
    </source>
</evidence>
<comment type="caution">
    <text evidence="2">The sequence shown here is derived from an EMBL/GenBank/DDBJ whole genome shotgun (WGS) entry which is preliminary data.</text>
</comment>
<gene>
    <name evidence="1" type="ORF">BBG20_17615</name>
    <name evidence="2" type="ORF">C9382_27680</name>
</gene>
<evidence type="ECO:0000313" key="3">
    <source>
        <dbReference type="Proteomes" id="UP000095081"/>
    </source>
</evidence>
<reference evidence="2 4" key="2">
    <citation type="submission" date="2018-03" db="EMBL/GenBank/DDBJ databases">
        <title>Diversity of bacteria associated with corn roots inoculated with woodland soils in Canada, and Description of Pseudomonas aylmerense sp. nov.</title>
        <authorList>
            <person name="Tambong J.T."/>
            <person name="Xu R."/>
            <person name="Tchagang C."/>
        </authorList>
    </citation>
    <scope>NUCLEOTIDE SEQUENCE [LARGE SCALE GENOMIC DNA]</scope>
    <source>
        <strain evidence="2 4">S1E44</strain>
    </source>
</reference>
<evidence type="ECO:0000313" key="1">
    <source>
        <dbReference type="EMBL" id="OCW24893.1"/>
    </source>
</evidence>
<accession>A0A2T4FN09</accession>
<dbReference type="EMBL" id="PYWW01000055">
    <property type="protein sequence ID" value="PTC24811.1"/>
    <property type="molecule type" value="Genomic_DNA"/>
</dbReference>
<proteinExistence type="predicted"/>
<dbReference type="OrthoDB" id="2618185at2"/>
<protein>
    <submittedName>
        <fullName evidence="2">Uncharacterized protein</fullName>
    </submittedName>
</protein>
<name>A0A2T4FN09_9PSED</name>
<organism evidence="2 4">
    <name type="scientific">Pseudomonas aylmerensis</name>
    <dbReference type="NCBI Taxonomy" id="1869229"/>
    <lineage>
        <taxon>Bacteria</taxon>
        <taxon>Pseudomonadati</taxon>
        <taxon>Pseudomonadota</taxon>
        <taxon>Gammaproteobacteria</taxon>
        <taxon>Pseudomonadales</taxon>
        <taxon>Pseudomonadaceae</taxon>
        <taxon>Pseudomonas</taxon>
    </lineage>
</organism>
<dbReference type="Proteomes" id="UP000095081">
    <property type="component" value="Unassembled WGS sequence"/>
</dbReference>
<dbReference type="RefSeq" id="WP_065905527.1">
    <property type="nucleotide sequence ID" value="NZ_MAUE01000025.1"/>
</dbReference>
<dbReference type="EMBL" id="MAUE01000025">
    <property type="protein sequence ID" value="OCW24893.1"/>
    <property type="molecule type" value="Genomic_DNA"/>
</dbReference>
<dbReference type="Proteomes" id="UP000240571">
    <property type="component" value="Unassembled WGS sequence"/>
</dbReference>
<reference evidence="1 3" key="1">
    <citation type="submission" date="2016-06" db="EMBL/GenBank/DDBJ databases">
        <title>Draft genome sequence of Pseudomonas sp. S1E40, a novel strain antagonistic activity to fungal plant pathogen.</title>
        <authorList>
            <person name="Tambong J.T."/>
            <person name="Tchagang C."/>
            <person name="Xu R."/>
        </authorList>
    </citation>
    <scope>NUCLEOTIDE SEQUENCE [LARGE SCALE GENOMIC DNA]</scope>
    <source>
        <strain evidence="1 3">S1E40</strain>
    </source>
</reference>
<evidence type="ECO:0000313" key="2">
    <source>
        <dbReference type="EMBL" id="PTC24811.1"/>
    </source>
</evidence>
<dbReference type="AlphaFoldDB" id="A0A2T4FN09"/>
<keyword evidence="3" id="KW-1185">Reference proteome</keyword>